<evidence type="ECO:0008006" key="3">
    <source>
        <dbReference type="Google" id="ProtNLM"/>
    </source>
</evidence>
<protein>
    <recommendedName>
        <fullName evidence="3">TnsA endonuclease N-terminal domain-containing protein</fullName>
    </recommendedName>
</protein>
<dbReference type="RefSeq" id="WP_184463527.1">
    <property type="nucleotide sequence ID" value="NZ_JACHHW010000006.1"/>
</dbReference>
<name>A0A840R7I2_9GAMM</name>
<dbReference type="Proteomes" id="UP000536640">
    <property type="component" value="Unassembled WGS sequence"/>
</dbReference>
<proteinExistence type="predicted"/>
<sequence length="235" mass="26940">MLTLALRDVHRTPPARIPSTHYGGPRRCHFPSIKTKLLDSKQRQDTFDHAYRVEGRLERAFCYHADFDPAIECYFPQPIEIDFMGVDGLSTYTSDFSVFPHDGPPYLVEIKHSDFLLCEDAQELYRQRAATIEEYTGIELKFPTEESLVRQPELENLEFMHGFLFMPIHILKESWKAVKSRLSSSEPTALGELYEDSDLTPETVAMGASYGLFIGEATTFHNAPFGRDLTLFLEH</sequence>
<accession>A0A840R7I2</accession>
<evidence type="ECO:0000313" key="1">
    <source>
        <dbReference type="EMBL" id="MBB5188301.1"/>
    </source>
</evidence>
<organism evidence="1 2">
    <name type="scientific">Zhongshania antarctica</name>
    <dbReference type="NCBI Taxonomy" id="641702"/>
    <lineage>
        <taxon>Bacteria</taxon>
        <taxon>Pseudomonadati</taxon>
        <taxon>Pseudomonadota</taxon>
        <taxon>Gammaproteobacteria</taxon>
        <taxon>Cellvibrionales</taxon>
        <taxon>Spongiibacteraceae</taxon>
        <taxon>Zhongshania</taxon>
    </lineage>
</organism>
<comment type="caution">
    <text evidence="1">The sequence shown here is derived from an EMBL/GenBank/DDBJ whole genome shotgun (WGS) entry which is preliminary data.</text>
</comment>
<dbReference type="AlphaFoldDB" id="A0A840R7I2"/>
<gene>
    <name evidence="1" type="ORF">HNQ57_002580</name>
</gene>
<reference evidence="1 2" key="1">
    <citation type="submission" date="2020-08" db="EMBL/GenBank/DDBJ databases">
        <title>Genomic Encyclopedia of Type Strains, Phase IV (KMG-IV): sequencing the most valuable type-strain genomes for metagenomic binning, comparative biology and taxonomic classification.</title>
        <authorList>
            <person name="Goeker M."/>
        </authorList>
    </citation>
    <scope>NUCLEOTIDE SEQUENCE [LARGE SCALE GENOMIC DNA]</scope>
    <source>
        <strain evidence="1 2">DSM 25701</strain>
    </source>
</reference>
<keyword evidence="2" id="KW-1185">Reference proteome</keyword>
<evidence type="ECO:0000313" key="2">
    <source>
        <dbReference type="Proteomes" id="UP000536640"/>
    </source>
</evidence>
<dbReference type="EMBL" id="JACHHW010000006">
    <property type="protein sequence ID" value="MBB5188301.1"/>
    <property type="molecule type" value="Genomic_DNA"/>
</dbReference>